<feature type="transmembrane region" description="Helical" evidence="3">
    <location>
        <begin position="71"/>
        <end position="88"/>
    </location>
</feature>
<evidence type="ECO:0008006" key="5">
    <source>
        <dbReference type="Google" id="ProtNLM"/>
    </source>
</evidence>
<evidence type="ECO:0000256" key="2">
    <source>
        <dbReference type="PROSITE-ProRule" id="PRU00708"/>
    </source>
</evidence>
<keyword evidence="3" id="KW-0812">Transmembrane</keyword>
<protein>
    <recommendedName>
        <fullName evidence="5">DUF4371 domain-containing protein</fullName>
    </recommendedName>
</protein>
<keyword evidence="1" id="KW-0677">Repeat</keyword>
<keyword evidence="3" id="KW-0472">Membrane</keyword>
<dbReference type="PROSITE" id="PS51375">
    <property type="entry name" value="PPR"/>
    <property type="match status" value="1"/>
</dbReference>
<dbReference type="InterPro" id="IPR055298">
    <property type="entry name" value="AtLOH3-like"/>
</dbReference>
<accession>A0A2N9FCF7</accession>
<keyword evidence="3" id="KW-1133">Transmembrane helix</keyword>
<dbReference type="AlphaFoldDB" id="A0A2N9FCF7"/>
<dbReference type="SUPFAM" id="SSF53098">
    <property type="entry name" value="Ribonuclease H-like"/>
    <property type="match status" value="1"/>
</dbReference>
<sequence length="844" mass="95800">MNQRLTASPITIIGILSLSPPFLFLGGFSDARGGVAVVEVESRWSQWSRVKIWTADLETCGGLFRGGFVNLLWVLSGVWLAVACGGLFRGGSGWFLFHRWCWVVGFGSLMGRDGLPGGLWWFFGWVAVVMVDRRCWGWIWGVGHGGGVNCGVGHGGRRGFWGGGFFEIGSSMDKSMLADLDSLAEADKLRMSTTVDQLQIRDRLVNSELRTCRLAGAGGSELRTWLRLEAHRFAHASASRSVRLLRHFAASLRPADLTTISPFAVLCSPFAGRNSALIMGKSTTITHFFKRKNLNDSEATTSDATLPTTNADIPIPENIEIPIPENVDILIQENPHPKFQKIDTSLLERDPGLRQQIWDYHVNQRDEIRRAYRNYGVFQPKLSVKKNLDQKSIVVAFKRLGKDFNSSHRVAEQRMDDLMNQPQHIDKVLLLEVEMKALLQSIVETFLKYWMWQGYDGASNMRGESNGLQTLISHDCPYAYYIHCFAHRLQLALVAASKAVIPVGKFFDRLAFIINIVGASCKRNEQLKLAQDAEFAYLIDIDELETGRGLNQKCTLQRAGDTRWSSHFRSISSLIKIFSPTCEVLLKIIKEGSTSSRQCQTQDILTAMRLVTSTKELIQTFRDDKWDDLLTNVISFCELRSIDVPDMTARYVDRRGLARHQQDDFTIEHHYRVDIFCAAIDSQLQELNHRFNEHAVELLVLSSALDPYQARQSFRINDICLLVTKFYPQDFTEHEKEVLETELCHFEHNVVRHPEFESNMKEASKLPKSMSEMHLEPNDVIYNTMILGYCKEGSSYMALRLLKEMGEGRMVPNVATYYATVGVLFKDGKWIEAERKNMPPQTVW</sequence>
<evidence type="ECO:0000256" key="3">
    <source>
        <dbReference type="SAM" id="Phobius"/>
    </source>
</evidence>
<dbReference type="PANTHER" id="PTHR11697">
    <property type="entry name" value="GENERAL TRANSCRIPTION FACTOR 2-RELATED ZINC FINGER PROTEIN"/>
    <property type="match status" value="1"/>
</dbReference>
<dbReference type="NCBIfam" id="TIGR00756">
    <property type="entry name" value="PPR"/>
    <property type="match status" value="1"/>
</dbReference>
<reference evidence="4" key="1">
    <citation type="submission" date="2018-02" db="EMBL/GenBank/DDBJ databases">
        <authorList>
            <person name="Cohen D.B."/>
            <person name="Kent A.D."/>
        </authorList>
    </citation>
    <scope>NUCLEOTIDE SEQUENCE</scope>
</reference>
<proteinExistence type="predicted"/>
<dbReference type="PANTHER" id="PTHR11697:SF231">
    <property type="entry name" value="TTF-TYPE DOMAIN-CONTAINING PROTEIN"/>
    <property type="match status" value="1"/>
</dbReference>
<organism evidence="4">
    <name type="scientific">Fagus sylvatica</name>
    <name type="common">Beechnut</name>
    <dbReference type="NCBI Taxonomy" id="28930"/>
    <lineage>
        <taxon>Eukaryota</taxon>
        <taxon>Viridiplantae</taxon>
        <taxon>Streptophyta</taxon>
        <taxon>Embryophyta</taxon>
        <taxon>Tracheophyta</taxon>
        <taxon>Spermatophyta</taxon>
        <taxon>Magnoliopsida</taxon>
        <taxon>eudicotyledons</taxon>
        <taxon>Gunneridae</taxon>
        <taxon>Pentapetalae</taxon>
        <taxon>rosids</taxon>
        <taxon>fabids</taxon>
        <taxon>Fagales</taxon>
        <taxon>Fagaceae</taxon>
        <taxon>Fagus</taxon>
    </lineage>
</organism>
<feature type="transmembrane region" description="Helical" evidence="3">
    <location>
        <begin position="100"/>
        <end position="123"/>
    </location>
</feature>
<feature type="transmembrane region" description="Helical" evidence="3">
    <location>
        <begin position="7"/>
        <end position="28"/>
    </location>
</feature>
<dbReference type="InterPro" id="IPR012337">
    <property type="entry name" value="RNaseH-like_sf"/>
</dbReference>
<dbReference type="InterPro" id="IPR002885">
    <property type="entry name" value="PPR_rpt"/>
</dbReference>
<dbReference type="Gene3D" id="1.25.40.10">
    <property type="entry name" value="Tetratricopeptide repeat domain"/>
    <property type="match status" value="1"/>
</dbReference>
<dbReference type="InterPro" id="IPR011990">
    <property type="entry name" value="TPR-like_helical_dom_sf"/>
</dbReference>
<gene>
    <name evidence="4" type="ORF">FSB_LOCUS12443</name>
</gene>
<evidence type="ECO:0000313" key="4">
    <source>
        <dbReference type="EMBL" id="SPC84561.1"/>
    </source>
</evidence>
<evidence type="ECO:0000256" key="1">
    <source>
        <dbReference type="ARBA" id="ARBA00022737"/>
    </source>
</evidence>
<feature type="repeat" description="PPR" evidence="2">
    <location>
        <begin position="778"/>
        <end position="812"/>
    </location>
</feature>
<dbReference type="Pfam" id="PF13041">
    <property type="entry name" value="PPR_2"/>
    <property type="match status" value="1"/>
</dbReference>
<name>A0A2N9FCF7_FAGSY</name>
<dbReference type="EMBL" id="OIVN01000718">
    <property type="protein sequence ID" value="SPC84561.1"/>
    <property type="molecule type" value="Genomic_DNA"/>
</dbReference>